<evidence type="ECO:0000313" key="2">
    <source>
        <dbReference type="Proteomes" id="UP001243375"/>
    </source>
</evidence>
<comment type="caution">
    <text evidence="1">The sequence shown here is derived from an EMBL/GenBank/DDBJ whole genome shotgun (WGS) entry which is preliminary data.</text>
</comment>
<reference evidence="1" key="1">
    <citation type="submission" date="2023-04" db="EMBL/GenBank/DDBJ databases">
        <title>Draft Genome sequencing of Naganishia species isolated from polar environments using Oxford Nanopore Technology.</title>
        <authorList>
            <person name="Leo P."/>
            <person name="Venkateswaran K."/>
        </authorList>
    </citation>
    <scope>NUCLEOTIDE SEQUENCE</scope>
    <source>
        <strain evidence="1">MNA-CCFEE 5425</strain>
    </source>
</reference>
<keyword evidence="2" id="KW-1185">Reference proteome</keyword>
<evidence type="ECO:0000313" key="1">
    <source>
        <dbReference type="EMBL" id="KAJ9117449.1"/>
    </source>
</evidence>
<organism evidence="1 2">
    <name type="scientific">Naganishia vaughanmartiniae</name>
    <dbReference type="NCBI Taxonomy" id="1424756"/>
    <lineage>
        <taxon>Eukaryota</taxon>
        <taxon>Fungi</taxon>
        <taxon>Dikarya</taxon>
        <taxon>Basidiomycota</taxon>
        <taxon>Agaricomycotina</taxon>
        <taxon>Tremellomycetes</taxon>
        <taxon>Filobasidiales</taxon>
        <taxon>Filobasidiaceae</taxon>
        <taxon>Naganishia</taxon>
    </lineage>
</organism>
<accession>A0ACC2X291</accession>
<dbReference type="Proteomes" id="UP001243375">
    <property type="component" value="Unassembled WGS sequence"/>
</dbReference>
<proteinExistence type="predicted"/>
<sequence length="844" mass="90695">MVTLPVAQRAVEDATRPGATTMQIPVLTNHPELERWRETALGKAYDLMEGDIDEIRILGYQLALALGQQHGASMGEVTDVLSQALIASIDSEDYTPREQSSLFLAVRSIIRLDPAALTIIIPAIIQDPGSTAEKREKLCGYLERETFGVVGEVLKGGGEGEGEGRRETEAAIRAECEAAITSGDPIIITFSVHLLAVLPTITGNTSTPSAVNSITSLLIKCIEQSPSSSTNTNAPTILQSYYSQLSFFLSQTTYQPDPRWFLYLYCEKPLETARWAQKRLPPPPGGAVHEAPNRLMDWLKESWNLWRLAHDKPEIKAQVPPELQITELSRMCKVVLAQLPVLVPTRITVANLAPIIDQLELQLLLAYFIFLKFRGQLEDIYDDRVKDILERVTRVAEEALERTVDLTADPVMTRRWQNVLRMSYNLVHKGSLDAIVPSWQVSTINLAADAPSMLGDDVVAIPSVSAPRSAPVGNRRNQQQHRPPHAARYFDNTGQTDAGTLSLASGSISTAQRYPGSDNPPSSSSSSFPLRSGSQFEMLERTASGSSAHSGSSKRKRDLPNTQQQQPTVEGATAKPSRGLAERLGIALPSNGSNGAADVEDGQDMDAQQQRNKKRKAKPKPNQLGQVGENGSSGQKPTLGAGNLSPGMILLQRLNMGGSSNTPHHATNSPGQSNGAQTNVRSNGQLRVPPRVMPNTQQQRNMRPPNDSHPSISSSLSHMSMNSAAPSSAPSGPGSNRLKLSTTPSNPASLISRLSGAPAHARSPIPMAPIAPSDFAKPAAVTSVNGAKATSQGNAREQVRPLGPAIGQTRPAAVVQPAPAAVPFNPNDGIKRKGRGFANAGYAV</sequence>
<dbReference type="EMBL" id="JASBWU010000012">
    <property type="protein sequence ID" value="KAJ9117449.1"/>
    <property type="molecule type" value="Genomic_DNA"/>
</dbReference>
<gene>
    <name evidence="1" type="ORF">QFC22_004299</name>
</gene>
<name>A0ACC2X291_9TREE</name>
<protein>
    <submittedName>
        <fullName evidence="1">Uncharacterized protein</fullName>
    </submittedName>
</protein>